<gene>
    <name evidence="2" type="ORF">C8R41DRAFT_912384</name>
</gene>
<dbReference type="InterPro" id="IPR016130">
    <property type="entry name" value="Tyr_Pase_AS"/>
</dbReference>
<dbReference type="InterPro" id="IPR026893">
    <property type="entry name" value="Tyr/Ser_Pase_IphP-type"/>
</dbReference>
<proteinExistence type="predicted"/>
<dbReference type="InterPro" id="IPR029021">
    <property type="entry name" value="Prot-tyrosine_phosphatase-like"/>
</dbReference>
<sequence length="285" mass="33110">MTETITNPPFIGINNFRDVGRVINACTSRHDFVEGCKLTRMKEGMLLRSGRLDEATAEDTQLMVDKYGLKTVIDLRTKTEHSRSRDFEMQCERRWDTVKINFISRKFELNLLKQLRWWQALWFIILMLFQQRMAAIRIIGQNVMSPRGLAALSKDSLRFCQDEILQALEVYISPQVYPVLVHCTQGKDRSGLIIMLILFVLHIPLDLIKTDYVLSNQGLERVRASMMVEVLEIGMDEKYTQAPEKVVDEVWSFLEDGGGVEVYLDEIGFGESKRQKLRELLLEYH</sequence>
<feature type="domain" description="Tyrosine specific protein phosphatases" evidence="1">
    <location>
        <begin position="162"/>
        <end position="207"/>
    </location>
</feature>
<evidence type="ECO:0000259" key="1">
    <source>
        <dbReference type="PROSITE" id="PS50056"/>
    </source>
</evidence>
<dbReference type="Pfam" id="PF13350">
    <property type="entry name" value="Y_phosphatase3"/>
    <property type="match status" value="1"/>
</dbReference>
<organism evidence="2 3">
    <name type="scientific">Lentinula lateritia</name>
    <dbReference type="NCBI Taxonomy" id="40482"/>
    <lineage>
        <taxon>Eukaryota</taxon>
        <taxon>Fungi</taxon>
        <taxon>Dikarya</taxon>
        <taxon>Basidiomycota</taxon>
        <taxon>Agaricomycotina</taxon>
        <taxon>Agaricomycetes</taxon>
        <taxon>Agaricomycetidae</taxon>
        <taxon>Agaricales</taxon>
        <taxon>Marasmiineae</taxon>
        <taxon>Omphalotaceae</taxon>
        <taxon>Lentinula</taxon>
    </lineage>
</organism>
<dbReference type="InterPro" id="IPR000387">
    <property type="entry name" value="Tyr_Pase_dom"/>
</dbReference>
<evidence type="ECO:0000313" key="3">
    <source>
        <dbReference type="Proteomes" id="UP001150217"/>
    </source>
</evidence>
<reference evidence="2" key="1">
    <citation type="submission" date="2022-08" db="EMBL/GenBank/DDBJ databases">
        <title>A Global Phylogenomic Analysis of the Shiitake Genus Lentinula.</title>
        <authorList>
            <consortium name="DOE Joint Genome Institute"/>
            <person name="Sierra-Patev S."/>
            <person name="Min B."/>
            <person name="Naranjo-Ortiz M."/>
            <person name="Looney B."/>
            <person name="Konkel Z."/>
            <person name="Slot J.C."/>
            <person name="Sakamoto Y."/>
            <person name="Steenwyk J.L."/>
            <person name="Rokas A."/>
            <person name="Carro J."/>
            <person name="Camarero S."/>
            <person name="Ferreira P."/>
            <person name="Molpeceres G."/>
            <person name="Ruiz-Duenas F.J."/>
            <person name="Serrano A."/>
            <person name="Henrissat B."/>
            <person name="Drula E."/>
            <person name="Hughes K.W."/>
            <person name="Mata J.L."/>
            <person name="Ishikawa N.K."/>
            <person name="Vargas-Isla R."/>
            <person name="Ushijima S."/>
            <person name="Smith C.A."/>
            <person name="Ahrendt S."/>
            <person name="Andreopoulos W."/>
            <person name="He G."/>
            <person name="Labutti K."/>
            <person name="Lipzen A."/>
            <person name="Ng V."/>
            <person name="Riley R."/>
            <person name="Sandor L."/>
            <person name="Barry K."/>
            <person name="Martinez A.T."/>
            <person name="Xiao Y."/>
            <person name="Gibbons J.G."/>
            <person name="Terashima K."/>
            <person name="Grigoriev I.V."/>
            <person name="Hibbett D.S."/>
        </authorList>
    </citation>
    <scope>NUCLEOTIDE SEQUENCE</scope>
    <source>
        <strain evidence="2">RHP3577 ss4</strain>
    </source>
</reference>
<dbReference type="PANTHER" id="PTHR31126:SF10">
    <property type="entry name" value="PROTEIN PHOSPHATASE, PUTATIVE (AFU_ORTHOLOGUE AFUA_6G06650)-RELATED"/>
    <property type="match status" value="1"/>
</dbReference>
<dbReference type="PROSITE" id="PS00383">
    <property type="entry name" value="TYR_PHOSPHATASE_1"/>
    <property type="match status" value="1"/>
</dbReference>
<accession>A0ABQ8V1K6</accession>
<keyword evidence="3" id="KW-1185">Reference proteome</keyword>
<dbReference type="SUPFAM" id="SSF52799">
    <property type="entry name" value="(Phosphotyrosine protein) phosphatases II"/>
    <property type="match status" value="1"/>
</dbReference>
<dbReference type="Proteomes" id="UP001150217">
    <property type="component" value="Unassembled WGS sequence"/>
</dbReference>
<dbReference type="Gene3D" id="3.90.190.10">
    <property type="entry name" value="Protein tyrosine phosphatase superfamily"/>
    <property type="match status" value="1"/>
</dbReference>
<dbReference type="PROSITE" id="PS50056">
    <property type="entry name" value="TYR_PHOSPHATASE_2"/>
    <property type="match status" value="1"/>
</dbReference>
<comment type="caution">
    <text evidence="2">The sequence shown here is derived from an EMBL/GenBank/DDBJ whole genome shotgun (WGS) entry which is preliminary data.</text>
</comment>
<evidence type="ECO:0000313" key="2">
    <source>
        <dbReference type="EMBL" id="KAJ4466379.1"/>
    </source>
</evidence>
<dbReference type="PANTHER" id="PTHR31126">
    <property type="entry name" value="TYROSINE-PROTEIN PHOSPHATASE"/>
    <property type="match status" value="1"/>
</dbReference>
<dbReference type="EMBL" id="JANVFT010000115">
    <property type="protein sequence ID" value="KAJ4466379.1"/>
    <property type="molecule type" value="Genomic_DNA"/>
</dbReference>
<protein>
    <submittedName>
        <fullName evidence="2">Protein-tyrosine phosphatase-like protein</fullName>
    </submittedName>
</protein>
<name>A0ABQ8V1K6_9AGAR</name>